<keyword evidence="2" id="KW-1133">Transmembrane helix</keyword>
<keyword evidence="2" id="KW-0812">Transmembrane</keyword>
<evidence type="ECO:0000313" key="5">
    <source>
        <dbReference type="Proteomes" id="UP000244016"/>
    </source>
</evidence>
<evidence type="ECO:0000256" key="2">
    <source>
        <dbReference type="SAM" id="Phobius"/>
    </source>
</evidence>
<accession>A0A2T5G4V7</accession>
<sequence>MGVRRERFAARTERARALVFLAGIVLGTAAILVLRVAPWEAGWWFAPTSTPSSRGSLAGKLVVLDPGHGGIDGGAIGLGGEIVEDDTVLAIARYLRDYLQGAGAYARLTREGDYDLAGEGRGRRKERDMRVRAQIMNAPDVDLAVSIHLNSVLSPKWWGAQVFYGEDPPESACLAWHVQRALAEHLGTPRLPKKRDDLYLLRVARVPTILIEAGFLSHPEEARLLLTPIHQRRIALAIYDGIARYAEGNEPCPPPSSVPAQGKFRD</sequence>
<dbReference type="InterPro" id="IPR050695">
    <property type="entry name" value="N-acetylmuramoyl_amidase_3"/>
</dbReference>
<comment type="caution">
    <text evidence="4">The sequence shown here is derived from an EMBL/GenBank/DDBJ whole genome shotgun (WGS) entry which is preliminary data.</text>
</comment>
<dbReference type="EMBL" id="PEBW01000006">
    <property type="protein sequence ID" value="PTQ51216.1"/>
    <property type="molecule type" value="Genomic_DNA"/>
</dbReference>
<dbReference type="CDD" id="cd02696">
    <property type="entry name" value="MurNAc-LAA"/>
    <property type="match status" value="1"/>
</dbReference>
<evidence type="ECO:0000259" key="3">
    <source>
        <dbReference type="SMART" id="SM00646"/>
    </source>
</evidence>
<dbReference type="Pfam" id="PF01520">
    <property type="entry name" value="Amidase_3"/>
    <property type="match status" value="1"/>
</dbReference>
<protein>
    <submittedName>
        <fullName evidence="4">N-acetylmuramoyl-L-alanine amidase</fullName>
    </submittedName>
</protein>
<name>A0A2T5G4V7_9BACL</name>
<reference evidence="4 5" key="1">
    <citation type="submission" date="2017-08" db="EMBL/GenBank/DDBJ databases">
        <title>Burning lignite coal seam in the remote Altai Mountains harbors a hydrogen-driven thermophilic microbial community.</title>
        <authorList>
            <person name="Kadnikov V.V."/>
            <person name="Mardanov A.V."/>
            <person name="Ivasenko D."/>
            <person name="Beletsky A.V."/>
            <person name="Karnachuk O.V."/>
            <person name="Ravin N.V."/>
        </authorList>
    </citation>
    <scope>NUCLEOTIDE SEQUENCE [LARGE SCALE GENOMIC DNA]</scope>
    <source>
        <strain evidence="4">AL31</strain>
    </source>
</reference>
<dbReference type="Proteomes" id="UP000244016">
    <property type="component" value="Unassembled WGS sequence"/>
</dbReference>
<evidence type="ECO:0000313" key="4">
    <source>
        <dbReference type="EMBL" id="PTQ51216.1"/>
    </source>
</evidence>
<dbReference type="GO" id="GO:0030288">
    <property type="term" value="C:outer membrane-bounded periplasmic space"/>
    <property type="evidence" value="ECO:0007669"/>
    <property type="project" value="TreeGrafter"/>
</dbReference>
<dbReference type="AlphaFoldDB" id="A0A2T5G4V7"/>
<keyword evidence="2" id="KW-0472">Membrane</keyword>
<proteinExistence type="predicted"/>
<dbReference type="InterPro" id="IPR002508">
    <property type="entry name" value="MurNAc-LAA_cat"/>
</dbReference>
<dbReference type="SUPFAM" id="SSF53187">
    <property type="entry name" value="Zn-dependent exopeptidases"/>
    <property type="match status" value="1"/>
</dbReference>
<dbReference type="PANTHER" id="PTHR30404">
    <property type="entry name" value="N-ACETYLMURAMOYL-L-ALANINE AMIDASE"/>
    <property type="match status" value="1"/>
</dbReference>
<dbReference type="Gene3D" id="3.40.630.40">
    <property type="entry name" value="Zn-dependent exopeptidases"/>
    <property type="match status" value="1"/>
</dbReference>
<gene>
    <name evidence="4" type="ORF">BLITH_0042</name>
</gene>
<dbReference type="GO" id="GO:0008745">
    <property type="term" value="F:N-acetylmuramoyl-L-alanine amidase activity"/>
    <property type="evidence" value="ECO:0007669"/>
    <property type="project" value="InterPro"/>
</dbReference>
<feature type="domain" description="MurNAc-LAA" evidence="3">
    <location>
        <begin position="133"/>
        <end position="243"/>
    </location>
</feature>
<dbReference type="PANTHER" id="PTHR30404:SF0">
    <property type="entry name" value="N-ACETYLMURAMOYL-L-ALANINE AMIDASE AMIC"/>
    <property type="match status" value="1"/>
</dbReference>
<keyword evidence="1" id="KW-0378">Hydrolase</keyword>
<dbReference type="SMART" id="SM00646">
    <property type="entry name" value="Ami_3"/>
    <property type="match status" value="1"/>
</dbReference>
<dbReference type="GO" id="GO:0009253">
    <property type="term" value="P:peptidoglycan catabolic process"/>
    <property type="evidence" value="ECO:0007669"/>
    <property type="project" value="InterPro"/>
</dbReference>
<feature type="transmembrane region" description="Helical" evidence="2">
    <location>
        <begin position="20"/>
        <end position="46"/>
    </location>
</feature>
<evidence type="ECO:0000256" key="1">
    <source>
        <dbReference type="ARBA" id="ARBA00022801"/>
    </source>
</evidence>
<organism evidence="4 5">
    <name type="scientific">Brockia lithotrophica</name>
    <dbReference type="NCBI Taxonomy" id="933949"/>
    <lineage>
        <taxon>Bacteria</taxon>
        <taxon>Bacillati</taxon>
        <taxon>Bacillota</taxon>
        <taxon>Bacilli</taxon>
        <taxon>Bacillales</taxon>
        <taxon>Bacillales Family X. Incertae Sedis</taxon>
        <taxon>Brockia</taxon>
    </lineage>
</organism>